<name>A0A8J2VUJ8_9NEOP</name>
<sequence>MDGDSSPLPMDPGDPMNTDIQLSSSANQEIQNVSRMRPLLSRMRRSSSPGPLPSVDVYTDSWRLNIAALNHSVGSVLRAPAPCVHAPKVVPGCFNPTLYGSS</sequence>
<protein>
    <submittedName>
        <fullName evidence="2">(African queen) hypothetical protein</fullName>
    </submittedName>
</protein>
<dbReference type="AlphaFoldDB" id="A0A8J2VUJ8"/>
<evidence type="ECO:0000256" key="1">
    <source>
        <dbReference type="SAM" id="MobiDB-lite"/>
    </source>
</evidence>
<accession>A0A8J2VUJ8</accession>
<dbReference type="Proteomes" id="UP000789524">
    <property type="component" value="Unassembled WGS sequence"/>
</dbReference>
<organism evidence="2 3">
    <name type="scientific">Danaus chrysippus</name>
    <name type="common">African queen</name>
    <dbReference type="NCBI Taxonomy" id="151541"/>
    <lineage>
        <taxon>Eukaryota</taxon>
        <taxon>Metazoa</taxon>
        <taxon>Ecdysozoa</taxon>
        <taxon>Arthropoda</taxon>
        <taxon>Hexapoda</taxon>
        <taxon>Insecta</taxon>
        <taxon>Pterygota</taxon>
        <taxon>Neoptera</taxon>
        <taxon>Endopterygota</taxon>
        <taxon>Lepidoptera</taxon>
        <taxon>Glossata</taxon>
        <taxon>Ditrysia</taxon>
        <taxon>Papilionoidea</taxon>
        <taxon>Nymphalidae</taxon>
        <taxon>Danainae</taxon>
        <taxon>Danaini</taxon>
        <taxon>Danaina</taxon>
        <taxon>Danaus</taxon>
        <taxon>Anosia</taxon>
    </lineage>
</organism>
<evidence type="ECO:0000313" key="2">
    <source>
        <dbReference type="EMBL" id="CAG9575375.1"/>
    </source>
</evidence>
<comment type="caution">
    <text evidence="2">The sequence shown here is derived from an EMBL/GenBank/DDBJ whole genome shotgun (WGS) entry which is preliminary data.</text>
</comment>
<dbReference type="EMBL" id="CAKASE010000074">
    <property type="protein sequence ID" value="CAG9575375.1"/>
    <property type="molecule type" value="Genomic_DNA"/>
</dbReference>
<evidence type="ECO:0000313" key="3">
    <source>
        <dbReference type="Proteomes" id="UP000789524"/>
    </source>
</evidence>
<keyword evidence="3" id="KW-1185">Reference proteome</keyword>
<feature type="compositionally biased region" description="Polar residues" evidence="1">
    <location>
        <begin position="18"/>
        <end position="33"/>
    </location>
</feature>
<feature type="region of interest" description="Disordered" evidence="1">
    <location>
        <begin position="1"/>
        <end position="53"/>
    </location>
</feature>
<feature type="compositionally biased region" description="Low complexity" evidence="1">
    <location>
        <begin position="34"/>
        <end position="49"/>
    </location>
</feature>
<reference evidence="2" key="1">
    <citation type="submission" date="2021-09" db="EMBL/GenBank/DDBJ databases">
        <authorList>
            <person name="Martin H S."/>
        </authorList>
    </citation>
    <scope>NUCLEOTIDE SEQUENCE</scope>
</reference>
<gene>
    <name evidence="2" type="ORF">DCHRY22_LOCUS11292</name>
</gene>
<proteinExistence type="predicted"/>